<evidence type="ECO:0000256" key="8">
    <source>
        <dbReference type="SAM" id="Phobius"/>
    </source>
</evidence>
<keyword evidence="7" id="KW-0807">Transducer</keyword>
<reference evidence="10" key="1">
    <citation type="submission" date="2019-08" db="EMBL/GenBank/DDBJ databases">
        <title>The improved chromosome-level genome for the pearl oyster Pinctada fucata martensii using PacBio sequencing and Hi-C.</title>
        <authorList>
            <person name="Zheng Z."/>
        </authorList>
    </citation>
    <scope>NUCLEOTIDE SEQUENCE</scope>
    <source>
        <strain evidence="10">ZZ-2019</strain>
        <tissue evidence="10">Adductor muscle</tissue>
    </source>
</reference>
<dbReference type="Gene3D" id="1.20.1070.10">
    <property type="entry name" value="Rhodopsin 7-helix transmembrane proteins"/>
    <property type="match status" value="1"/>
</dbReference>
<evidence type="ECO:0000256" key="2">
    <source>
        <dbReference type="ARBA" id="ARBA00022475"/>
    </source>
</evidence>
<evidence type="ECO:0000256" key="6">
    <source>
        <dbReference type="ARBA" id="ARBA00023170"/>
    </source>
</evidence>
<organism evidence="10 11">
    <name type="scientific">Pinctada imbricata</name>
    <name type="common">Atlantic pearl-oyster</name>
    <name type="synonym">Pinctada martensii</name>
    <dbReference type="NCBI Taxonomy" id="66713"/>
    <lineage>
        <taxon>Eukaryota</taxon>
        <taxon>Metazoa</taxon>
        <taxon>Spiralia</taxon>
        <taxon>Lophotrochozoa</taxon>
        <taxon>Mollusca</taxon>
        <taxon>Bivalvia</taxon>
        <taxon>Autobranchia</taxon>
        <taxon>Pteriomorphia</taxon>
        <taxon>Pterioida</taxon>
        <taxon>Pterioidea</taxon>
        <taxon>Pteriidae</taxon>
        <taxon>Pinctada</taxon>
    </lineage>
</organism>
<keyword evidence="2" id="KW-1003">Cell membrane</keyword>
<keyword evidence="4 8" id="KW-1133">Transmembrane helix</keyword>
<evidence type="ECO:0000256" key="1">
    <source>
        <dbReference type="ARBA" id="ARBA00004651"/>
    </source>
</evidence>
<dbReference type="Proteomes" id="UP001186944">
    <property type="component" value="Unassembled WGS sequence"/>
</dbReference>
<dbReference type="EMBL" id="VSWD01000003">
    <property type="protein sequence ID" value="KAK3106480.1"/>
    <property type="molecule type" value="Genomic_DNA"/>
</dbReference>
<feature type="transmembrane region" description="Helical" evidence="8">
    <location>
        <begin position="79"/>
        <end position="104"/>
    </location>
</feature>
<feature type="domain" description="G-protein coupled receptors family 1 profile" evidence="9">
    <location>
        <begin position="57"/>
        <end position="327"/>
    </location>
</feature>
<dbReference type="PANTHER" id="PTHR24241">
    <property type="entry name" value="NEUROPEPTIDE RECEPTOR-RELATED G-PROTEIN COUPLED RECEPTOR"/>
    <property type="match status" value="1"/>
</dbReference>
<keyword evidence="7" id="KW-0297">G-protein coupled receptor</keyword>
<sequence length="459" mass="52287">MSYDISSSNHSFNITISEDGIFSTQDQKDNSDDSIWTPEVVIRVATVLSVMVVTFLGNIFLIIMLICKQSRRIKRVNIFIINLAIGDLAVACITMTTEIIFVAFGEWVLGPFICKLTVYLQAVTLSSATFLLVGMSIDRYQVIVRPMESLASRPKIWTKVITAWLLAMLFSVPQLFIFLQDIVIKDDKPKIMCISNGYTAAWQRKVYSTFFALYILLIPASIMLFCYYNIAKVVWKRLDSHRGKEVNDTLKVTSARVSVRRNLVSASKQRVVKMTLLVIIGFLVCLTPYIALSMIRIYSDYKIKLSGALSVSELIFMIHSAVNPILYGIFTLRIKHIKAVFSCVNRRRGLREDIIKQRMRDQSKCLELKCKISLSRKRPSYKDTSVIIANHAAKEESELIVRNVRKSNTIKRTVIGRTLSDNFRKSKVEKSTQVDDYVLLNTMVCNGYEEDSHGNVTFL</sequence>
<feature type="transmembrane region" description="Helical" evidence="8">
    <location>
        <begin position="40"/>
        <end position="67"/>
    </location>
</feature>
<dbReference type="PROSITE" id="PS00237">
    <property type="entry name" value="G_PROTEIN_RECEP_F1_1"/>
    <property type="match status" value="1"/>
</dbReference>
<dbReference type="SUPFAM" id="SSF81321">
    <property type="entry name" value="Family A G protein-coupled receptor-like"/>
    <property type="match status" value="1"/>
</dbReference>
<dbReference type="GO" id="GO:0004930">
    <property type="term" value="F:G protein-coupled receptor activity"/>
    <property type="evidence" value="ECO:0007669"/>
    <property type="project" value="UniProtKB-KW"/>
</dbReference>
<evidence type="ECO:0000313" key="11">
    <source>
        <dbReference type="Proteomes" id="UP001186944"/>
    </source>
</evidence>
<feature type="transmembrane region" description="Helical" evidence="8">
    <location>
        <begin position="211"/>
        <end position="230"/>
    </location>
</feature>
<protein>
    <recommendedName>
        <fullName evidence="9">G-protein coupled receptors family 1 profile domain-containing protein</fullName>
    </recommendedName>
</protein>
<dbReference type="InterPro" id="IPR017452">
    <property type="entry name" value="GPCR_Rhodpsn_7TM"/>
</dbReference>
<dbReference type="PROSITE" id="PS50262">
    <property type="entry name" value="G_PROTEIN_RECEP_F1_2"/>
    <property type="match status" value="1"/>
</dbReference>
<comment type="subcellular location">
    <subcellularLocation>
        <location evidence="1">Cell membrane</location>
        <topology evidence="1">Multi-pass membrane protein</topology>
    </subcellularLocation>
</comment>
<dbReference type="GO" id="GO:0042277">
    <property type="term" value="F:peptide binding"/>
    <property type="evidence" value="ECO:0007669"/>
    <property type="project" value="TreeGrafter"/>
</dbReference>
<keyword evidence="11" id="KW-1185">Reference proteome</keyword>
<accession>A0AA88YJ26</accession>
<dbReference type="PRINTS" id="PR00237">
    <property type="entry name" value="GPCRRHODOPSN"/>
</dbReference>
<keyword evidence="6 7" id="KW-0675">Receptor</keyword>
<dbReference type="GO" id="GO:0005886">
    <property type="term" value="C:plasma membrane"/>
    <property type="evidence" value="ECO:0007669"/>
    <property type="project" value="UniProtKB-SubCell"/>
</dbReference>
<name>A0AA88YJ26_PINIB</name>
<feature type="transmembrane region" description="Helical" evidence="8">
    <location>
        <begin position="271"/>
        <end position="294"/>
    </location>
</feature>
<evidence type="ECO:0000259" key="9">
    <source>
        <dbReference type="PROSITE" id="PS50262"/>
    </source>
</evidence>
<evidence type="ECO:0000256" key="5">
    <source>
        <dbReference type="ARBA" id="ARBA00023136"/>
    </source>
</evidence>
<comment type="caution">
    <text evidence="10">The sequence shown here is derived from an EMBL/GenBank/DDBJ whole genome shotgun (WGS) entry which is preliminary data.</text>
</comment>
<feature type="transmembrane region" description="Helical" evidence="8">
    <location>
        <begin position="314"/>
        <end position="332"/>
    </location>
</feature>
<feature type="transmembrane region" description="Helical" evidence="8">
    <location>
        <begin position="156"/>
        <end position="179"/>
    </location>
</feature>
<evidence type="ECO:0000313" key="10">
    <source>
        <dbReference type="EMBL" id="KAK3106480.1"/>
    </source>
</evidence>
<dbReference type="PANTHER" id="PTHR24241:SF117">
    <property type="entry name" value="G-PROTEIN COUPLED RECEPTORS FAMILY 1 PROFILE DOMAIN-CONTAINING PROTEIN"/>
    <property type="match status" value="1"/>
</dbReference>
<dbReference type="AlphaFoldDB" id="A0AA88YJ26"/>
<keyword evidence="5 8" id="KW-0472">Membrane</keyword>
<evidence type="ECO:0000256" key="4">
    <source>
        <dbReference type="ARBA" id="ARBA00022989"/>
    </source>
</evidence>
<dbReference type="GO" id="GO:0032870">
    <property type="term" value="P:cellular response to hormone stimulus"/>
    <property type="evidence" value="ECO:0007669"/>
    <property type="project" value="TreeGrafter"/>
</dbReference>
<keyword evidence="3 7" id="KW-0812">Transmembrane</keyword>
<dbReference type="InterPro" id="IPR000276">
    <property type="entry name" value="GPCR_Rhodpsn"/>
</dbReference>
<dbReference type="Pfam" id="PF00001">
    <property type="entry name" value="7tm_1"/>
    <property type="match status" value="1"/>
</dbReference>
<proteinExistence type="inferred from homology"/>
<evidence type="ECO:0000256" key="3">
    <source>
        <dbReference type="ARBA" id="ARBA00022692"/>
    </source>
</evidence>
<feature type="transmembrane region" description="Helical" evidence="8">
    <location>
        <begin position="116"/>
        <end position="135"/>
    </location>
</feature>
<evidence type="ECO:0000256" key="7">
    <source>
        <dbReference type="RuleBase" id="RU000688"/>
    </source>
</evidence>
<gene>
    <name evidence="10" type="ORF">FSP39_020773</name>
</gene>
<comment type="similarity">
    <text evidence="7">Belongs to the G-protein coupled receptor 1 family.</text>
</comment>